<name>A0ABT1Y4A1_9FIRM</name>
<reference evidence="1 2" key="1">
    <citation type="submission" date="2022-08" db="EMBL/GenBank/DDBJ databases">
        <title>Proteogenomics of the novel Dehalobacterium formicoaceticum strain EZ94 highlights a key role of methyltransferases during anaerobic dichloromethane degradation.</title>
        <authorList>
            <person name="Wasmund K."/>
        </authorList>
    </citation>
    <scope>NUCLEOTIDE SEQUENCE [LARGE SCALE GENOMIC DNA]</scope>
    <source>
        <strain evidence="1 2">EZ94</strain>
    </source>
</reference>
<accession>A0ABT1Y4A1</accession>
<organism evidence="1 2">
    <name type="scientific">Dehalobacterium formicoaceticum</name>
    <dbReference type="NCBI Taxonomy" id="51515"/>
    <lineage>
        <taxon>Bacteria</taxon>
        <taxon>Bacillati</taxon>
        <taxon>Bacillota</taxon>
        <taxon>Clostridia</taxon>
        <taxon>Eubacteriales</taxon>
        <taxon>Peptococcaceae</taxon>
        <taxon>Dehalobacterium</taxon>
    </lineage>
</organism>
<dbReference type="Proteomes" id="UP001524944">
    <property type="component" value="Unassembled WGS sequence"/>
</dbReference>
<keyword evidence="2" id="KW-1185">Reference proteome</keyword>
<evidence type="ECO:0000313" key="2">
    <source>
        <dbReference type="Proteomes" id="UP001524944"/>
    </source>
</evidence>
<gene>
    <name evidence="1" type="ORF">NVS47_09290</name>
</gene>
<dbReference type="EMBL" id="JANPWE010000004">
    <property type="protein sequence ID" value="MCR6545699.1"/>
    <property type="molecule type" value="Genomic_DNA"/>
</dbReference>
<comment type="caution">
    <text evidence="1">The sequence shown here is derived from an EMBL/GenBank/DDBJ whole genome shotgun (WGS) entry which is preliminary data.</text>
</comment>
<sequence length="63" mass="7253">MQNFFIGSAGVYYQAEGYEPGLYKVDDQGRNINLIDDNFYDILLTDTGIVYTLRYQDGIYLAK</sequence>
<proteinExistence type="predicted"/>
<evidence type="ECO:0000313" key="1">
    <source>
        <dbReference type="EMBL" id="MCR6545699.1"/>
    </source>
</evidence>
<protein>
    <submittedName>
        <fullName evidence="1">Uncharacterized protein</fullName>
    </submittedName>
</protein>
<dbReference type="RefSeq" id="WP_257913277.1">
    <property type="nucleotide sequence ID" value="NZ_JANPWE010000004.1"/>
</dbReference>